<evidence type="ECO:0000256" key="12">
    <source>
        <dbReference type="PROSITE-ProRule" id="PRU00657"/>
    </source>
</evidence>
<evidence type="ECO:0000313" key="19">
    <source>
        <dbReference type="EMBL" id="KAF9583828.1"/>
    </source>
</evidence>
<dbReference type="GO" id="GO:0004386">
    <property type="term" value="F:helicase activity"/>
    <property type="evidence" value="ECO:0007669"/>
    <property type="project" value="UniProtKB-KW"/>
</dbReference>
<feature type="region of interest" description="Disordered" evidence="13">
    <location>
        <begin position="1563"/>
        <end position="1638"/>
    </location>
</feature>
<evidence type="ECO:0000259" key="15">
    <source>
        <dbReference type="PROSITE" id="PS50142"/>
    </source>
</evidence>
<feature type="compositionally biased region" description="Polar residues" evidence="13">
    <location>
        <begin position="1595"/>
        <end position="1610"/>
    </location>
</feature>
<feature type="region of interest" description="Disordered" evidence="13">
    <location>
        <begin position="35"/>
        <end position="92"/>
    </location>
</feature>
<dbReference type="SUPFAM" id="SSF52540">
    <property type="entry name" value="P-loop containing nucleoside triphosphate hydrolases"/>
    <property type="match status" value="1"/>
</dbReference>
<dbReference type="Pfam" id="PF00271">
    <property type="entry name" value="Helicase_C"/>
    <property type="match status" value="1"/>
</dbReference>
<feature type="non-terminal residue" evidence="19">
    <location>
        <position position="1"/>
    </location>
</feature>
<feature type="compositionally biased region" description="Basic and acidic residues" evidence="13">
    <location>
        <begin position="1625"/>
        <end position="1638"/>
    </location>
</feature>
<dbReference type="InterPro" id="IPR000999">
    <property type="entry name" value="RNase_III_dom"/>
</dbReference>
<accession>A0A9P6FY94</accession>
<dbReference type="SUPFAM" id="SSF69065">
    <property type="entry name" value="RNase III domain-like"/>
    <property type="match status" value="2"/>
</dbReference>
<dbReference type="PROSITE" id="PS51327">
    <property type="entry name" value="DICER_DSRBF"/>
    <property type="match status" value="1"/>
</dbReference>
<dbReference type="Gene3D" id="1.10.1520.10">
    <property type="entry name" value="Ribonuclease III domain"/>
    <property type="match status" value="2"/>
</dbReference>
<evidence type="ECO:0000259" key="16">
    <source>
        <dbReference type="PROSITE" id="PS51192"/>
    </source>
</evidence>
<dbReference type="InterPro" id="IPR027417">
    <property type="entry name" value="P-loop_NTPase"/>
</dbReference>
<evidence type="ECO:0000256" key="1">
    <source>
        <dbReference type="ARBA" id="ARBA00001936"/>
    </source>
</evidence>
<evidence type="ECO:0000256" key="4">
    <source>
        <dbReference type="ARBA" id="ARBA00022737"/>
    </source>
</evidence>
<dbReference type="PROSITE" id="PS50142">
    <property type="entry name" value="RNASE_3_2"/>
    <property type="match status" value="2"/>
</dbReference>
<feature type="compositionally biased region" description="Polar residues" evidence="13">
    <location>
        <begin position="40"/>
        <end position="59"/>
    </location>
</feature>
<dbReference type="PROSITE" id="PS50137">
    <property type="entry name" value="DS_RBD"/>
    <property type="match status" value="1"/>
</dbReference>
<dbReference type="SMART" id="SM00490">
    <property type="entry name" value="HELICc"/>
    <property type="match status" value="1"/>
</dbReference>
<evidence type="ECO:0000256" key="8">
    <source>
        <dbReference type="ARBA" id="ARBA00022840"/>
    </source>
</evidence>
<feature type="domain" description="RNase III" evidence="15">
    <location>
        <begin position="990"/>
        <end position="1132"/>
    </location>
</feature>
<keyword evidence="5" id="KW-0547">Nucleotide-binding</keyword>
<feature type="region of interest" description="Disordered" evidence="13">
    <location>
        <begin position="870"/>
        <end position="910"/>
    </location>
</feature>
<evidence type="ECO:0000259" key="17">
    <source>
        <dbReference type="PROSITE" id="PS51194"/>
    </source>
</evidence>
<keyword evidence="9" id="KW-0460">Magnesium</keyword>
<dbReference type="Gene3D" id="3.30.160.380">
    <property type="entry name" value="Dicer dimerisation domain"/>
    <property type="match status" value="1"/>
</dbReference>
<keyword evidence="8" id="KW-0067">ATP-binding</keyword>
<dbReference type="OrthoDB" id="416741at2759"/>
<dbReference type="SMART" id="SM00535">
    <property type="entry name" value="RIBOc"/>
    <property type="match status" value="2"/>
</dbReference>
<dbReference type="GO" id="GO:0031047">
    <property type="term" value="P:regulatory ncRNA-mediated gene silencing"/>
    <property type="evidence" value="ECO:0007669"/>
    <property type="project" value="UniProtKB-ARBA"/>
</dbReference>
<dbReference type="SMART" id="SM00487">
    <property type="entry name" value="DEXDc"/>
    <property type="match status" value="1"/>
</dbReference>
<dbReference type="PROSITE" id="PS51192">
    <property type="entry name" value="HELICASE_ATP_BIND_1"/>
    <property type="match status" value="1"/>
</dbReference>
<feature type="compositionally biased region" description="Basic and acidic residues" evidence="13">
    <location>
        <begin position="885"/>
        <end position="896"/>
    </location>
</feature>
<proteinExistence type="inferred from homology"/>
<keyword evidence="20" id="KW-1185">Reference proteome</keyword>
<evidence type="ECO:0000256" key="10">
    <source>
        <dbReference type="ARBA" id="ARBA00022884"/>
    </source>
</evidence>
<dbReference type="PANTHER" id="PTHR14950">
    <property type="entry name" value="DICER-RELATED"/>
    <property type="match status" value="1"/>
</dbReference>
<dbReference type="GO" id="GO:0006396">
    <property type="term" value="P:RNA processing"/>
    <property type="evidence" value="ECO:0007669"/>
    <property type="project" value="InterPro"/>
</dbReference>
<keyword evidence="7" id="KW-0347">Helicase</keyword>
<comment type="similarity">
    <text evidence="12">Belongs to the helicase family. Dicer subfamily.</text>
</comment>
<keyword evidence="10 12" id="KW-0694">RNA-binding</keyword>
<feature type="domain" description="Dicer dsRNA-binding fold" evidence="18">
    <location>
        <begin position="618"/>
        <end position="709"/>
    </location>
</feature>
<evidence type="ECO:0000256" key="6">
    <source>
        <dbReference type="ARBA" id="ARBA00022801"/>
    </source>
</evidence>
<evidence type="ECO:0000313" key="20">
    <source>
        <dbReference type="Proteomes" id="UP000780801"/>
    </source>
</evidence>
<dbReference type="GO" id="GO:0003723">
    <property type="term" value="F:RNA binding"/>
    <property type="evidence" value="ECO:0007669"/>
    <property type="project" value="UniProtKB-UniRule"/>
</dbReference>
<dbReference type="PROSITE" id="PS00517">
    <property type="entry name" value="RNASE_3_1"/>
    <property type="match status" value="1"/>
</dbReference>
<dbReference type="PANTHER" id="PTHR14950:SF37">
    <property type="entry name" value="ENDORIBONUCLEASE DICER"/>
    <property type="match status" value="1"/>
</dbReference>
<keyword evidence="11" id="KW-0464">Manganese</keyword>
<organism evidence="19 20">
    <name type="scientific">Lunasporangiospora selenospora</name>
    <dbReference type="NCBI Taxonomy" id="979761"/>
    <lineage>
        <taxon>Eukaryota</taxon>
        <taxon>Fungi</taxon>
        <taxon>Fungi incertae sedis</taxon>
        <taxon>Mucoromycota</taxon>
        <taxon>Mortierellomycotina</taxon>
        <taxon>Mortierellomycetes</taxon>
        <taxon>Mortierellales</taxon>
        <taxon>Mortierellaceae</taxon>
        <taxon>Lunasporangiospora</taxon>
    </lineage>
</organism>
<comment type="caution">
    <text evidence="19">The sequence shown here is derived from an EMBL/GenBank/DDBJ whole genome shotgun (WGS) entry which is preliminary data.</text>
</comment>
<evidence type="ECO:0000259" key="18">
    <source>
        <dbReference type="PROSITE" id="PS51327"/>
    </source>
</evidence>
<dbReference type="InterPro" id="IPR001650">
    <property type="entry name" value="Helicase_C-like"/>
</dbReference>
<feature type="domain" description="DRBM" evidence="14">
    <location>
        <begin position="617"/>
        <end position="691"/>
    </location>
</feature>
<feature type="domain" description="Helicase ATP-binding" evidence="16">
    <location>
        <begin position="103"/>
        <end position="287"/>
    </location>
</feature>
<feature type="domain" description="RNase III" evidence="15">
    <location>
        <begin position="1216"/>
        <end position="1368"/>
    </location>
</feature>
<evidence type="ECO:0000256" key="13">
    <source>
        <dbReference type="SAM" id="MobiDB-lite"/>
    </source>
</evidence>
<evidence type="ECO:0000256" key="11">
    <source>
        <dbReference type="ARBA" id="ARBA00023211"/>
    </source>
</evidence>
<dbReference type="CDD" id="cd00593">
    <property type="entry name" value="RIBOc"/>
    <property type="match status" value="2"/>
</dbReference>
<keyword evidence="4" id="KW-0677">Repeat</keyword>
<dbReference type="InterPro" id="IPR011545">
    <property type="entry name" value="DEAD/DEAH_box_helicase_dom"/>
</dbReference>
<protein>
    <submittedName>
        <fullName evidence="19">Dicer-like protein 1</fullName>
    </submittedName>
</protein>
<evidence type="ECO:0000256" key="7">
    <source>
        <dbReference type="ARBA" id="ARBA00022806"/>
    </source>
</evidence>
<keyword evidence="6" id="KW-0378">Hydrolase</keyword>
<dbReference type="GO" id="GO:0004525">
    <property type="term" value="F:ribonuclease III activity"/>
    <property type="evidence" value="ECO:0007669"/>
    <property type="project" value="InterPro"/>
</dbReference>
<name>A0A9P6FY94_9FUNG</name>
<dbReference type="InterPro" id="IPR038248">
    <property type="entry name" value="Dicer_dimer_sf"/>
</dbReference>
<gene>
    <name evidence="19" type="primary">DCL1_2</name>
    <name evidence="19" type="ORF">BGW38_008384</name>
</gene>
<comment type="cofactor">
    <cofactor evidence="2">
        <name>Mg(2+)</name>
        <dbReference type="ChEBI" id="CHEBI:18420"/>
    </cofactor>
</comment>
<keyword evidence="3" id="KW-0479">Metal-binding</keyword>
<dbReference type="Pfam" id="PF00636">
    <property type="entry name" value="Ribonuclease_3"/>
    <property type="match status" value="2"/>
</dbReference>
<dbReference type="Pfam" id="PF03368">
    <property type="entry name" value="Dicer_dimer"/>
    <property type="match status" value="1"/>
</dbReference>
<dbReference type="InterPro" id="IPR014001">
    <property type="entry name" value="Helicase_ATP-bd"/>
</dbReference>
<dbReference type="InterPro" id="IPR005034">
    <property type="entry name" value="Dicer_dimerisation"/>
</dbReference>
<dbReference type="Pfam" id="PF00270">
    <property type="entry name" value="DEAD"/>
    <property type="match status" value="1"/>
</dbReference>
<dbReference type="GO" id="GO:0005524">
    <property type="term" value="F:ATP binding"/>
    <property type="evidence" value="ECO:0007669"/>
    <property type="project" value="UniProtKB-KW"/>
</dbReference>
<dbReference type="Proteomes" id="UP000780801">
    <property type="component" value="Unassembled WGS sequence"/>
</dbReference>
<dbReference type="InterPro" id="IPR014720">
    <property type="entry name" value="dsRBD_dom"/>
</dbReference>
<dbReference type="CDD" id="cd18034">
    <property type="entry name" value="DEXHc_dicer"/>
    <property type="match status" value="1"/>
</dbReference>
<feature type="compositionally biased region" description="Polar residues" evidence="13">
    <location>
        <begin position="1567"/>
        <end position="1582"/>
    </location>
</feature>
<reference evidence="19" key="1">
    <citation type="journal article" date="2020" name="Fungal Divers.">
        <title>Resolving the Mortierellaceae phylogeny through synthesis of multi-gene phylogenetics and phylogenomics.</title>
        <authorList>
            <person name="Vandepol N."/>
            <person name="Liber J."/>
            <person name="Desiro A."/>
            <person name="Na H."/>
            <person name="Kennedy M."/>
            <person name="Barry K."/>
            <person name="Grigoriev I.V."/>
            <person name="Miller A.N."/>
            <person name="O'Donnell K."/>
            <person name="Stajich J.E."/>
            <person name="Bonito G."/>
        </authorList>
    </citation>
    <scope>NUCLEOTIDE SEQUENCE</scope>
    <source>
        <strain evidence="19">KOD1015</strain>
    </source>
</reference>
<dbReference type="FunFam" id="3.30.160.380:FF:000001">
    <property type="entry name" value="Endoribonuclease dicer-like 1"/>
    <property type="match status" value="1"/>
</dbReference>
<evidence type="ECO:0000256" key="2">
    <source>
        <dbReference type="ARBA" id="ARBA00001946"/>
    </source>
</evidence>
<dbReference type="Gene3D" id="3.40.50.300">
    <property type="entry name" value="P-loop containing nucleotide triphosphate hydrolases"/>
    <property type="match status" value="2"/>
</dbReference>
<dbReference type="InterPro" id="IPR036389">
    <property type="entry name" value="RNase_III_sf"/>
</dbReference>
<dbReference type="EMBL" id="JAABOA010000577">
    <property type="protein sequence ID" value="KAF9583828.1"/>
    <property type="molecule type" value="Genomic_DNA"/>
</dbReference>
<sequence>MNKEDLAFFEQPLPASSSFSLPTFEELRCLTKSGFGAVSGKTTSTPSLEGQSEATVASHDSSADGDSGATSGSGGDDVTADSTDIQEEKADPQLIPRQYQSELFQRAQKGNVIAVMDTGSGKTLVSVLLIKEMLARERNAKRSPEMRKISFFVVNNVPLVFQQASVIRNNCNADVRHLCGAMSSKKLSKDLWSDVFGRVDVVVLTAQILLDLLRHGCVQMKQIALLIFDECHHARKNHPFSCIMEEFYHDRAHCSLNERPKVFGMTASPASDFGSIVSRSASKLERLLDAQIFTADEEQVGKFVDKPMEFTTKYPPSPKYQATALTTNLRHHCSSVTKLEPLFKSALVNLGHLGPWCVDQLWRVVVFQGLKSNKSDSRVLEESRIATLIVNQWKFAPPSISDTDTLSPKVIKLVQLLRVAGMTLMDEFCGIIFVQRRDTAIALGLLLHELRELDDFIQAQVLLGHNDESEGADVLRMTFKEQDKIIKGFRDKEYNLLIATSVAEEGLDIQPCNLVIRFDALPSTISYIQSRGRARQKNSRFIVMQEQGSLSDEGAYGKARYGEKSMRDWCHSLDQDRVMQCPLPGGDDNDTAASLSRPSSNLFYRVPATGALLTPESAVSLLNNYCNTLTKDEFSSVRPIFTVVESGASAFVCDLVLPSTAPLRLVQSDWASTKRMAKKSAAFKACEKLHALGALNDNLLPTIAEDFKKFKEEEQSPEFVETRTAAYPVNRPAFWNLEDRRPGTVDLYGCVVILTPENTTELDDKHLYRPMVLLTWRPIPCEVPPTLLFVSGARYKGHLKSIPRPMQADPSQQDRLHKFTQFMFGKTSRRELRCPIEDIPFLIAPLVSRPTKFQGDFFIKKCLGRYSMNDPLPKEVTRSSSTTTEAEKEAKADLKNTEPSPPPSQDPDTIGSYFEIKLRMKLDSDDIILLAEQSKRSRNHLQPSTQEEPPALPILLPLSRCMDSPLSASILRAAAMLPSLLYNLDSTLLVFELQQRINLMDVRLDLLQTALTSSAASRAFQYERLELLGDSFLKFSSTIRLYIVNPAKDEGQLHQSRIRIISNSSLFQHAIRHEFFRYIQTAPFPRRSWRPQRYTVDGKASDNGAQQTHELSLKTLADVVEAILGAAFVSGGAKVAFQVAKTLGIPFSEFMDWDDLNPAFLRLKARNSESTEAKSRAEMSSLNPASSIMTPSTEEAALQMYSSLPQPMTEDWQYTVQSAEKIFGYKFKDPRLFLEAMTHSSYIGQKNTMCYQRLEFLGDAVLDFQVVWYYYRKFYDAPPGVITLVKDASVNNRILAALSILWDLPKLLRHTSPTMVMAIHHATEALQKRKEEAEAQHFAGEYWIDVAMPKVLGDLVEASLGAILVDCGFNMDVITDIFNRMIRPFLDKHVSLDQLISHPTSTLIENLQKFGCTNFKLVHYDMGAKKSESEEGGDGSSSNVVENESVLKLFRRLKLTSMQQEAGEAEMECGFVMHDQEISRVKGHRDIYDLRKEASLQALARLRREPELLKRLCSCPKKRKTGAKTTLDRYQEQKLHDKDTGVFDTDAKDSLIATLIAATDLIDPERPTTQVQESGQSVNTTPAPGVTSKPGGGTNTPVATTAYASNTFPSNLPKDVDNTPADKINIAEKPLEHKGDRT</sequence>
<dbReference type="GO" id="GO:0046872">
    <property type="term" value="F:metal ion binding"/>
    <property type="evidence" value="ECO:0007669"/>
    <property type="project" value="UniProtKB-KW"/>
</dbReference>
<evidence type="ECO:0000256" key="3">
    <source>
        <dbReference type="ARBA" id="ARBA00022723"/>
    </source>
</evidence>
<feature type="domain" description="Helicase C-terminal" evidence="17">
    <location>
        <begin position="416"/>
        <end position="589"/>
    </location>
</feature>
<evidence type="ECO:0000256" key="9">
    <source>
        <dbReference type="ARBA" id="ARBA00022842"/>
    </source>
</evidence>
<comment type="cofactor">
    <cofactor evidence="1">
        <name>Mn(2+)</name>
        <dbReference type="ChEBI" id="CHEBI:29035"/>
    </cofactor>
</comment>
<evidence type="ECO:0000259" key="14">
    <source>
        <dbReference type="PROSITE" id="PS50137"/>
    </source>
</evidence>
<dbReference type="PROSITE" id="PS51194">
    <property type="entry name" value="HELICASE_CTER"/>
    <property type="match status" value="1"/>
</dbReference>
<evidence type="ECO:0000256" key="5">
    <source>
        <dbReference type="ARBA" id="ARBA00022741"/>
    </source>
</evidence>